<comment type="caution">
    <text evidence="1">The sequence shown here is derived from an EMBL/GenBank/DDBJ whole genome shotgun (WGS) entry which is preliminary data.</text>
</comment>
<dbReference type="Pfam" id="PF14595">
    <property type="entry name" value="Thioredoxin_9"/>
    <property type="match status" value="1"/>
</dbReference>
<accession>A0ABV3ZKM5</accession>
<dbReference type="RefSeq" id="WP_369331849.1">
    <property type="nucleotide sequence ID" value="NZ_JAULBC010000008.1"/>
</dbReference>
<dbReference type="EMBL" id="JAULBC010000008">
    <property type="protein sequence ID" value="MEX6690437.1"/>
    <property type="molecule type" value="Genomic_DNA"/>
</dbReference>
<gene>
    <name evidence="1" type="ORF">QTN47_23195</name>
</gene>
<reference evidence="1 2" key="1">
    <citation type="submission" date="2023-07" db="EMBL/GenBank/DDBJ databases">
        <authorList>
            <person name="Lian W.-H."/>
        </authorList>
    </citation>
    <scope>NUCLEOTIDE SEQUENCE [LARGE SCALE GENOMIC DNA]</scope>
    <source>
        <strain evidence="1 2">SYSU DXS3180</strain>
    </source>
</reference>
<keyword evidence="2" id="KW-1185">Reference proteome</keyword>
<dbReference type="Proteomes" id="UP001560573">
    <property type="component" value="Unassembled WGS sequence"/>
</dbReference>
<evidence type="ECO:0000313" key="1">
    <source>
        <dbReference type="EMBL" id="MEX6690437.1"/>
    </source>
</evidence>
<dbReference type="InterPro" id="IPR036249">
    <property type="entry name" value="Thioredoxin-like_sf"/>
</dbReference>
<organism evidence="1 2">
    <name type="scientific">Danxiaibacter flavus</name>
    <dbReference type="NCBI Taxonomy" id="3049108"/>
    <lineage>
        <taxon>Bacteria</taxon>
        <taxon>Pseudomonadati</taxon>
        <taxon>Bacteroidota</taxon>
        <taxon>Chitinophagia</taxon>
        <taxon>Chitinophagales</taxon>
        <taxon>Chitinophagaceae</taxon>
        <taxon>Danxiaibacter</taxon>
    </lineage>
</organism>
<evidence type="ECO:0000313" key="2">
    <source>
        <dbReference type="Proteomes" id="UP001560573"/>
    </source>
</evidence>
<sequence>MELTRKSSKVLRETVVDKTNNWLSYKNYRQLIDDLLKEGKTTGVNQSEALLNYAKLNVARMNRLDKTIELDGELENVVAQITSPQVWLVIVEGWCGDASQIVPLFPKLAELNSNIEIRFLLRDEHLPLMDQYLQNGKSRSIPKLVVANNQGEELFNWGPRPAAAQELYDHLKANDASYDTIKEEIHRWYSKDKTQSVQAELTQLLKENL</sequence>
<name>A0ABV3ZKM5_9BACT</name>
<dbReference type="Gene3D" id="3.40.30.10">
    <property type="entry name" value="Glutaredoxin"/>
    <property type="match status" value="1"/>
</dbReference>
<proteinExistence type="predicted"/>
<dbReference type="SUPFAM" id="SSF52833">
    <property type="entry name" value="Thioredoxin-like"/>
    <property type="match status" value="1"/>
</dbReference>
<protein>
    <submittedName>
        <fullName evidence="1">Thioredoxin family protein</fullName>
    </submittedName>
</protein>